<keyword evidence="8" id="KW-1185">Reference proteome</keyword>
<dbReference type="PANTHER" id="PTHR46117">
    <property type="entry name" value="FI24210P1"/>
    <property type="match status" value="1"/>
</dbReference>
<reference evidence="7 8" key="1">
    <citation type="journal article" date="2011" name="Proc. Natl. Acad. Sci. U.S.A.">
        <title>Evolutionary erosion of yeast sex chromosomes by mating-type switching accidents.</title>
        <authorList>
            <person name="Gordon J.L."/>
            <person name="Armisen D."/>
            <person name="Proux-Wera E."/>
            <person name="Oheigeartaigh S.S."/>
            <person name="Byrne K.P."/>
            <person name="Wolfe K.H."/>
        </authorList>
    </citation>
    <scope>NUCLEOTIDE SEQUENCE [LARGE SCALE GENOMIC DNA]</scope>
    <source>
        <strain evidence="8">ATCC MYA-139 / BCRC 22969 / CBS 8797 / CCRC 22969 / KCTC 17520 / NBRC 10181 / NCYC 3082</strain>
    </source>
</reference>
<sequence length="181" mass="20418">MNTIPEAEPSSVTSSSSFQTFQNDRKRRDNINERIQELLQLIPREYFQEYYNGSKDLPPPEEETPNASKLKGTGTRDGKPNKGQILTQAVEYITQLQNEVDSRNREEVELMLKVQKLGKTTGTLIDDINLEDTSAEIELSRIGVGPLAGDGNDRKPAKPQTQPQQSQPHQSFEYGGYSEYN</sequence>
<dbReference type="GO" id="GO:0005667">
    <property type="term" value="C:transcription regulator complex"/>
    <property type="evidence" value="ECO:0007669"/>
    <property type="project" value="EnsemblFungi"/>
</dbReference>
<evidence type="ECO:0000256" key="5">
    <source>
        <dbReference type="SAM" id="MobiDB-lite"/>
    </source>
</evidence>
<dbReference type="GO" id="GO:0016559">
    <property type="term" value="P:peroxisome fission"/>
    <property type="evidence" value="ECO:0007669"/>
    <property type="project" value="EnsemblFungi"/>
</dbReference>
<dbReference type="Pfam" id="PF00010">
    <property type="entry name" value="HLH"/>
    <property type="match status" value="1"/>
</dbReference>
<dbReference type="Proteomes" id="UP000006310">
    <property type="component" value="Chromosome 11"/>
</dbReference>
<dbReference type="PROSITE" id="PS50888">
    <property type="entry name" value="BHLH"/>
    <property type="match status" value="1"/>
</dbReference>
<dbReference type="KEGG" id="kng:KNAG_0K01790"/>
<dbReference type="OrthoDB" id="690068at2759"/>
<dbReference type="HOGENOM" id="CLU_115506_0_0_1"/>
<feature type="domain" description="BHLH" evidence="6">
    <location>
        <begin position="15"/>
        <end position="96"/>
    </location>
</feature>
<dbReference type="InterPro" id="IPR051732">
    <property type="entry name" value="USF"/>
</dbReference>
<evidence type="ECO:0000256" key="3">
    <source>
        <dbReference type="ARBA" id="ARBA00023163"/>
    </source>
</evidence>
<dbReference type="GeneID" id="34528311"/>
<dbReference type="RefSeq" id="XP_022466789.1">
    <property type="nucleotide sequence ID" value="XM_022610499.1"/>
</dbReference>
<reference evidence="8" key="2">
    <citation type="submission" date="2012-08" db="EMBL/GenBank/DDBJ databases">
        <title>Genome sequence of Kazachstania naganishii.</title>
        <authorList>
            <person name="Gordon J.L."/>
            <person name="Armisen D."/>
            <person name="Proux-Wera E."/>
            <person name="OhEigeartaigh S.S."/>
            <person name="Byrne K.P."/>
            <person name="Wolfe K.H."/>
        </authorList>
    </citation>
    <scope>NUCLEOTIDE SEQUENCE [LARGE SCALE GENOMIC DNA]</scope>
    <source>
        <strain evidence="8">ATCC MYA-139 / BCRC 22969 / CBS 8797 / CCRC 22969 / KCTC 17520 / NBRC 10181 / NCYC 3082</strain>
    </source>
</reference>
<organism evidence="7 8">
    <name type="scientific">Huiozyma naganishii (strain ATCC MYA-139 / BCRC 22969 / CBS 8797 / KCTC 17520 / NBRC 10181 / NCYC 3082 / Yp74L-3)</name>
    <name type="common">Yeast</name>
    <name type="synonym">Kazachstania naganishii</name>
    <dbReference type="NCBI Taxonomy" id="1071383"/>
    <lineage>
        <taxon>Eukaryota</taxon>
        <taxon>Fungi</taxon>
        <taxon>Dikarya</taxon>
        <taxon>Ascomycota</taxon>
        <taxon>Saccharomycotina</taxon>
        <taxon>Saccharomycetes</taxon>
        <taxon>Saccharomycetales</taxon>
        <taxon>Saccharomycetaceae</taxon>
        <taxon>Huiozyma</taxon>
    </lineage>
</organism>
<evidence type="ECO:0000256" key="1">
    <source>
        <dbReference type="ARBA" id="ARBA00004123"/>
    </source>
</evidence>
<dbReference type="GO" id="GO:0005634">
    <property type="term" value="C:nucleus"/>
    <property type="evidence" value="ECO:0007669"/>
    <property type="project" value="UniProtKB-SubCell"/>
</dbReference>
<dbReference type="SMART" id="SM00353">
    <property type="entry name" value="HLH"/>
    <property type="match status" value="1"/>
</dbReference>
<dbReference type="GO" id="GO:0000978">
    <property type="term" value="F:RNA polymerase II cis-regulatory region sequence-specific DNA binding"/>
    <property type="evidence" value="ECO:0007669"/>
    <property type="project" value="TreeGrafter"/>
</dbReference>
<dbReference type="InterPro" id="IPR036638">
    <property type="entry name" value="HLH_DNA-bd_sf"/>
</dbReference>
<dbReference type="eggNOG" id="ENOG502S1F7">
    <property type="taxonomic scope" value="Eukaryota"/>
</dbReference>
<proteinExistence type="predicted"/>
<accession>J7SA91</accession>
<dbReference type="PANTHER" id="PTHR46117:SF3">
    <property type="entry name" value="FI24210P1"/>
    <property type="match status" value="1"/>
</dbReference>
<dbReference type="GO" id="GO:0045944">
    <property type="term" value="P:positive regulation of transcription by RNA polymerase II"/>
    <property type="evidence" value="ECO:0007669"/>
    <property type="project" value="EnsemblFungi"/>
</dbReference>
<dbReference type="EMBL" id="HE978324">
    <property type="protein sequence ID" value="CCK72544.1"/>
    <property type="molecule type" value="Genomic_DNA"/>
</dbReference>
<evidence type="ECO:0000259" key="6">
    <source>
        <dbReference type="PROSITE" id="PS50888"/>
    </source>
</evidence>
<feature type="region of interest" description="Disordered" evidence="5">
    <location>
        <begin position="50"/>
        <end position="84"/>
    </location>
</feature>
<dbReference type="CDD" id="cd11387">
    <property type="entry name" value="bHLHzip_USF_MITF"/>
    <property type="match status" value="1"/>
</dbReference>
<dbReference type="GO" id="GO:0005737">
    <property type="term" value="C:cytoplasm"/>
    <property type="evidence" value="ECO:0007669"/>
    <property type="project" value="EnsemblFungi"/>
</dbReference>
<evidence type="ECO:0000313" key="8">
    <source>
        <dbReference type="Proteomes" id="UP000006310"/>
    </source>
</evidence>
<protein>
    <recommendedName>
        <fullName evidence="6">BHLH domain-containing protein</fullName>
    </recommendedName>
</protein>
<evidence type="ECO:0000256" key="4">
    <source>
        <dbReference type="ARBA" id="ARBA00023242"/>
    </source>
</evidence>
<dbReference type="GO" id="GO:0000981">
    <property type="term" value="F:DNA-binding transcription factor activity, RNA polymerase II-specific"/>
    <property type="evidence" value="ECO:0007669"/>
    <property type="project" value="EnsemblFungi"/>
</dbReference>
<dbReference type="GO" id="GO:0071400">
    <property type="term" value="P:cellular response to oleic acid"/>
    <property type="evidence" value="ECO:0007669"/>
    <property type="project" value="EnsemblFungi"/>
</dbReference>
<feature type="compositionally biased region" description="Low complexity" evidence="5">
    <location>
        <begin position="10"/>
        <end position="22"/>
    </location>
</feature>
<evidence type="ECO:0000256" key="2">
    <source>
        <dbReference type="ARBA" id="ARBA00023015"/>
    </source>
</evidence>
<dbReference type="SUPFAM" id="SSF47459">
    <property type="entry name" value="HLH, helix-loop-helix DNA-binding domain"/>
    <property type="match status" value="1"/>
</dbReference>
<keyword evidence="2" id="KW-0805">Transcription regulation</keyword>
<dbReference type="Gene3D" id="4.10.280.10">
    <property type="entry name" value="Helix-loop-helix DNA-binding domain"/>
    <property type="match status" value="1"/>
</dbReference>
<gene>
    <name evidence="7" type="primary">KNAG0K01790</name>
    <name evidence="7" type="ordered locus">KNAG_0K01790</name>
</gene>
<keyword evidence="4" id="KW-0539">Nucleus</keyword>
<feature type="region of interest" description="Disordered" evidence="5">
    <location>
        <begin position="1"/>
        <end position="30"/>
    </location>
</feature>
<evidence type="ECO:0000313" key="7">
    <source>
        <dbReference type="EMBL" id="CCK72544.1"/>
    </source>
</evidence>
<dbReference type="GO" id="GO:0046983">
    <property type="term" value="F:protein dimerization activity"/>
    <property type="evidence" value="ECO:0007669"/>
    <property type="project" value="InterPro"/>
</dbReference>
<keyword evidence="3" id="KW-0804">Transcription</keyword>
<comment type="subcellular location">
    <subcellularLocation>
        <location evidence="1">Nucleus</location>
    </subcellularLocation>
</comment>
<dbReference type="AlphaFoldDB" id="J7SA91"/>
<dbReference type="InterPro" id="IPR011598">
    <property type="entry name" value="bHLH_dom"/>
</dbReference>
<feature type="region of interest" description="Disordered" evidence="5">
    <location>
        <begin position="142"/>
        <end position="181"/>
    </location>
</feature>
<dbReference type="STRING" id="1071383.J7SA91"/>
<dbReference type="OMA" id="QNQVDTQ"/>
<dbReference type="GO" id="GO:0031930">
    <property type="term" value="P:mitochondria-nucleus signaling pathway"/>
    <property type="evidence" value="ECO:0007669"/>
    <property type="project" value="EnsemblFungi"/>
</dbReference>
<feature type="compositionally biased region" description="Low complexity" evidence="5">
    <location>
        <begin position="158"/>
        <end position="170"/>
    </location>
</feature>
<name>J7SA91_HUIN7</name>